<sequence>MDTLMPILLWMIDVALLIALLVVAWFTLASTDLFQAVVLFIAFGLLLSLAWVRLQAPDVALAEAALGAGITGALLLSTLGQLTQRHVTDQDQDESTSHDISTTE</sequence>
<proteinExistence type="predicted"/>
<dbReference type="GO" id="GO:0005886">
    <property type="term" value="C:plasma membrane"/>
    <property type="evidence" value="ECO:0007669"/>
    <property type="project" value="UniProtKB-SubCell"/>
</dbReference>
<evidence type="ECO:0000256" key="3">
    <source>
        <dbReference type="ARBA" id="ARBA00022692"/>
    </source>
</evidence>
<dbReference type="Proteomes" id="UP000019141">
    <property type="component" value="Unassembled WGS sequence"/>
</dbReference>
<dbReference type="AlphaFoldDB" id="W4LJW2"/>
<name>W4LJW2_ENTF1</name>
<keyword evidence="3 6" id="KW-0812">Transmembrane</keyword>
<evidence type="ECO:0000256" key="5">
    <source>
        <dbReference type="ARBA" id="ARBA00023136"/>
    </source>
</evidence>
<dbReference type="InterPro" id="IPR025383">
    <property type="entry name" value="MrpA_C/MbhD"/>
</dbReference>
<protein>
    <recommendedName>
        <fullName evidence="7">MrpA C-terminal/MbhD domain-containing protein</fullName>
    </recommendedName>
</protein>
<feature type="domain" description="MrpA C-terminal/MbhD" evidence="7">
    <location>
        <begin position="19"/>
        <end position="82"/>
    </location>
</feature>
<organism evidence="8 9">
    <name type="scientific">Entotheonella factor</name>
    <dbReference type="NCBI Taxonomy" id="1429438"/>
    <lineage>
        <taxon>Bacteria</taxon>
        <taxon>Pseudomonadati</taxon>
        <taxon>Nitrospinota/Tectimicrobiota group</taxon>
        <taxon>Candidatus Tectimicrobiota</taxon>
        <taxon>Candidatus Entotheonellia</taxon>
        <taxon>Candidatus Entotheonellales</taxon>
        <taxon>Candidatus Entotheonellaceae</taxon>
        <taxon>Candidatus Entotheonella</taxon>
    </lineage>
</organism>
<dbReference type="EMBL" id="AZHW01000596">
    <property type="protein sequence ID" value="ETW97990.1"/>
    <property type="molecule type" value="Genomic_DNA"/>
</dbReference>
<feature type="transmembrane region" description="Helical" evidence="6">
    <location>
        <begin position="33"/>
        <end position="52"/>
    </location>
</feature>
<gene>
    <name evidence="8" type="ORF">ETSY1_20580</name>
</gene>
<keyword evidence="5 6" id="KW-0472">Membrane</keyword>
<dbReference type="PATRIC" id="fig|1429438.4.peg.3999"/>
<evidence type="ECO:0000256" key="1">
    <source>
        <dbReference type="ARBA" id="ARBA00004651"/>
    </source>
</evidence>
<evidence type="ECO:0000313" key="8">
    <source>
        <dbReference type="EMBL" id="ETW97990.1"/>
    </source>
</evidence>
<keyword evidence="2" id="KW-1003">Cell membrane</keyword>
<evidence type="ECO:0000256" key="2">
    <source>
        <dbReference type="ARBA" id="ARBA00022475"/>
    </source>
</evidence>
<comment type="subcellular location">
    <subcellularLocation>
        <location evidence="1">Cell membrane</location>
        <topology evidence="1">Multi-pass membrane protein</topology>
    </subcellularLocation>
</comment>
<dbReference type="Pfam" id="PF13244">
    <property type="entry name" value="MbhD"/>
    <property type="match status" value="1"/>
</dbReference>
<evidence type="ECO:0000256" key="4">
    <source>
        <dbReference type="ARBA" id="ARBA00022989"/>
    </source>
</evidence>
<accession>W4LJW2</accession>
<feature type="transmembrane region" description="Helical" evidence="6">
    <location>
        <begin position="7"/>
        <end position="27"/>
    </location>
</feature>
<evidence type="ECO:0000259" key="7">
    <source>
        <dbReference type="Pfam" id="PF13244"/>
    </source>
</evidence>
<keyword evidence="4 6" id="KW-1133">Transmembrane helix</keyword>
<feature type="transmembrane region" description="Helical" evidence="6">
    <location>
        <begin position="59"/>
        <end position="79"/>
    </location>
</feature>
<keyword evidence="9" id="KW-1185">Reference proteome</keyword>
<evidence type="ECO:0000313" key="9">
    <source>
        <dbReference type="Proteomes" id="UP000019141"/>
    </source>
</evidence>
<dbReference type="HOGENOM" id="CLU_173139_0_0_7"/>
<comment type="caution">
    <text evidence="8">The sequence shown here is derived from an EMBL/GenBank/DDBJ whole genome shotgun (WGS) entry which is preliminary data.</text>
</comment>
<evidence type="ECO:0000256" key="6">
    <source>
        <dbReference type="SAM" id="Phobius"/>
    </source>
</evidence>
<reference evidence="8 9" key="1">
    <citation type="journal article" date="2014" name="Nature">
        <title>An environmental bacterial taxon with a large and distinct metabolic repertoire.</title>
        <authorList>
            <person name="Wilson M.C."/>
            <person name="Mori T."/>
            <person name="Ruckert C."/>
            <person name="Uria A.R."/>
            <person name="Helf M.J."/>
            <person name="Takada K."/>
            <person name="Gernert C."/>
            <person name="Steffens U.A."/>
            <person name="Heycke N."/>
            <person name="Schmitt S."/>
            <person name="Rinke C."/>
            <person name="Helfrich E.J."/>
            <person name="Brachmann A.O."/>
            <person name="Gurgui C."/>
            <person name="Wakimoto T."/>
            <person name="Kracht M."/>
            <person name="Crusemann M."/>
            <person name="Hentschel U."/>
            <person name="Abe I."/>
            <person name="Matsunaga S."/>
            <person name="Kalinowski J."/>
            <person name="Takeyama H."/>
            <person name="Piel J."/>
        </authorList>
    </citation>
    <scope>NUCLEOTIDE SEQUENCE [LARGE SCALE GENOMIC DNA]</scope>
    <source>
        <strain evidence="9">TSY1</strain>
    </source>
</reference>